<dbReference type="Pfam" id="PF02540">
    <property type="entry name" value="NAD_synthase"/>
    <property type="match status" value="1"/>
</dbReference>
<evidence type="ECO:0000313" key="4">
    <source>
        <dbReference type="Proteomes" id="UP000032233"/>
    </source>
</evidence>
<dbReference type="CDD" id="cd01990">
    <property type="entry name" value="LarE-like"/>
    <property type="match status" value="1"/>
</dbReference>
<dbReference type="SUPFAM" id="SSF52402">
    <property type="entry name" value="Adenine nucleotide alpha hydrolases-like"/>
    <property type="match status" value="1"/>
</dbReference>
<evidence type="ECO:0000256" key="1">
    <source>
        <dbReference type="PIRSR" id="PIRSR006661-1"/>
    </source>
</evidence>
<proteinExistence type="predicted"/>
<dbReference type="PIRSF" id="PIRSF006661">
    <property type="entry name" value="PP-lp_UCP006661"/>
    <property type="match status" value="1"/>
</dbReference>
<keyword evidence="4" id="KW-1185">Reference proteome</keyword>
<sequence length="247" mass="26730">MVSFSGGADSSVLLAAAKEALGKNAQALIFSGAFTPQWEMDDARKVADELGVKLWEVDAQELGDPDIQANPNDRCYFCKRLRLKYLLNFAREKDLGVVLEGSQADDAFERRPGKKALDELGGVTPLADAGIGKEDIRILGRSLGLATADAPSGACLASRVPAGTPLNPELLKRIAEAEHGLRKILGYGQIRVRDHFPIARLEFNPDIMARVMQKGIRQEVVTAVLEAGYSYACLDLKGYRNGGADTK</sequence>
<gene>
    <name evidence="3" type="ORF">X474_14060</name>
</gene>
<dbReference type="InterPro" id="IPR014729">
    <property type="entry name" value="Rossmann-like_a/b/a_fold"/>
</dbReference>
<dbReference type="Gene3D" id="3.40.50.620">
    <property type="entry name" value="HUPs"/>
    <property type="match status" value="1"/>
</dbReference>
<dbReference type="NCBIfam" id="TIGR00268">
    <property type="entry name" value="ATP-dependent sacrificial sulfur transferase LarE"/>
    <property type="match status" value="1"/>
</dbReference>
<protein>
    <submittedName>
        <fullName evidence="3">Potassium-transporting ATPase subunit A</fullName>
    </submittedName>
</protein>
<dbReference type="InParanoid" id="A0A0D2J5E1"/>
<dbReference type="GO" id="GO:0006163">
    <property type="term" value="P:purine nucleotide metabolic process"/>
    <property type="evidence" value="ECO:0007669"/>
    <property type="project" value="UniProtKB-ARBA"/>
</dbReference>
<dbReference type="AlphaFoldDB" id="A0A0D2J5E1"/>
<comment type="caution">
    <text evidence="3">The sequence shown here is derived from an EMBL/GenBank/DDBJ whole genome shotgun (WGS) entry which is preliminary data.</text>
</comment>
<evidence type="ECO:0000313" key="3">
    <source>
        <dbReference type="EMBL" id="KIX13339.1"/>
    </source>
</evidence>
<dbReference type="GO" id="GO:0016783">
    <property type="term" value="F:sulfurtransferase activity"/>
    <property type="evidence" value="ECO:0007669"/>
    <property type="project" value="InterPro"/>
</dbReference>
<dbReference type="InterPro" id="IPR005232">
    <property type="entry name" value="LarE"/>
</dbReference>
<dbReference type="PANTHER" id="PTHR43169:SF2">
    <property type="entry name" value="NAD_GMP SYNTHASE DOMAIN-CONTAINING PROTEIN"/>
    <property type="match status" value="1"/>
</dbReference>
<feature type="domain" description="NAD/GMP synthase" evidence="2">
    <location>
        <begin position="3"/>
        <end position="94"/>
    </location>
</feature>
<name>A0A0D2J5E1_9BACT</name>
<reference evidence="3 4" key="1">
    <citation type="submission" date="2013-11" db="EMBL/GenBank/DDBJ databases">
        <title>Metagenomic analysis of a methanogenic consortium involved in long chain n-alkane degradation.</title>
        <authorList>
            <person name="Davidova I.A."/>
            <person name="Callaghan A.V."/>
            <person name="Wawrik B."/>
            <person name="Pruitt S."/>
            <person name="Marks C."/>
            <person name="Duncan K.E."/>
            <person name="Suflita J.M."/>
        </authorList>
    </citation>
    <scope>NUCLEOTIDE SEQUENCE [LARGE SCALE GENOMIC DNA]</scope>
    <source>
        <strain evidence="3 4">SPR</strain>
    </source>
</reference>
<dbReference type="Proteomes" id="UP000032233">
    <property type="component" value="Unassembled WGS sequence"/>
</dbReference>
<dbReference type="PANTHER" id="PTHR43169">
    <property type="entry name" value="EXSB FAMILY PROTEIN"/>
    <property type="match status" value="1"/>
</dbReference>
<dbReference type="EMBL" id="AZAC01000016">
    <property type="protein sequence ID" value="KIX13339.1"/>
    <property type="molecule type" value="Genomic_DNA"/>
</dbReference>
<dbReference type="STRING" id="1429043.X474_14060"/>
<evidence type="ECO:0000259" key="2">
    <source>
        <dbReference type="Pfam" id="PF02540"/>
    </source>
</evidence>
<dbReference type="InterPro" id="IPR022310">
    <property type="entry name" value="NAD/GMP_synthase"/>
</dbReference>
<organism evidence="3 4">
    <name type="scientific">Dethiosulfatarculus sandiegensis</name>
    <dbReference type="NCBI Taxonomy" id="1429043"/>
    <lineage>
        <taxon>Bacteria</taxon>
        <taxon>Pseudomonadati</taxon>
        <taxon>Thermodesulfobacteriota</taxon>
        <taxon>Desulfarculia</taxon>
        <taxon>Desulfarculales</taxon>
        <taxon>Desulfarculaceae</taxon>
        <taxon>Dethiosulfatarculus</taxon>
    </lineage>
</organism>
<dbReference type="InterPro" id="IPR052188">
    <property type="entry name" value="Ni-pincer_cofactor_biosynth"/>
</dbReference>
<accession>A0A0D2J5E1</accession>
<feature type="active site" description="Nucleophile and sulfur donor" evidence="1">
    <location>
        <position position="155"/>
    </location>
</feature>